<dbReference type="AlphaFoldDB" id="Q13GN3"/>
<keyword evidence="3" id="KW-0028">Amino-acid biosynthesis</keyword>
<dbReference type="STRING" id="266265.Bxe_C0879"/>
<dbReference type="InterPro" id="IPR036291">
    <property type="entry name" value="NAD(P)-bd_dom_sf"/>
</dbReference>
<gene>
    <name evidence="5" type="ORF">Bxe_C0879</name>
</gene>
<name>Q13GN3_PARXL</name>
<dbReference type="SUPFAM" id="SSF53223">
    <property type="entry name" value="Aminoacid dehydrogenase-like, N-terminal domain"/>
    <property type="match status" value="1"/>
</dbReference>
<dbReference type="PANTHER" id="PTHR21089">
    <property type="entry name" value="SHIKIMATE DEHYDROGENASE"/>
    <property type="match status" value="1"/>
</dbReference>
<organism evidence="5 6">
    <name type="scientific">Paraburkholderia xenovorans (strain LB400)</name>
    <dbReference type="NCBI Taxonomy" id="266265"/>
    <lineage>
        <taxon>Bacteria</taxon>
        <taxon>Pseudomonadati</taxon>
        <taxon>Pseudomonadota</taxon>
        <taxon>Betaproteobacteria</taxon>
        <taxon>Burkholderiales</taxon>
        <taxon>Burkholderiaceae</taxon>
        <taxon>Paraburkholderia</taxon>
    </lineage>
</organism>
<evidence type="ECO:0000313" key="5">
    <source>
        <dbReference type="EMBL" id="ABE36756.1"/>
    </source>
</evidence>
<evidence type="ECO:0000313" key="6">
    <source>
        <dbReference type="Proteomes" id="UP000001817"/>
    </source>
</evidence>
<dbReference type="GO" id="GO:0009423">
    <property type="term" value="P:chorismate biosynthetic process"/>
    <property type="evidence" value="ECO:0007669"/>
    <property type="project" value="TreeGrafter"/>
</dbReference>
<keyword evidence="6" id="KW-1185">Reference proteome</keyword>
<feature type="domain" description="Shikimate dehydrogenase substrate binding N-terminal" evidence="4">
    <location>
        <begin position="16"/>
        <end position="99"/>
    </location>
</feature>
<dbReference type="Pfam" id="PF08501">
    <property type="entry name" value="Shikimate_dh_N"/>
    <property type="match status" value="1"/>
</dbReference>
<dbReference type="GO" id="GO:0004764">
    <property type="term" value="F:shikimate 3-dehydrogenase (NADP+) activity"/>
    <property type="evidence" value="ECO:0007669"/>
    <property type="project" value="UniProtKB-EC"/>
</dbReference>
<evidence type="ECO:0000256" key="3">
    <source>
        <dbReference type="ARBA" id="ARBA00023141"/>
    </source>
</evidence>
<dbReference type="InterPro" id="IPR046346">
    <property type="entry name" value="Aminoacid_DH-like_N_sf"/>
</dbReference>
<dbReference type="SUPFAM" id="SSF51735">
    <property type="entry name" value="NAD(P)-binding Rossmann-fold domains"/>
    <property type="match status" value="1"/>
</dbReference>
<dbReference type="KEGG" id="bxe:Bxe_C0879"/>
<keyword evidence="3" id="KW-0057">Aromatic amino acid biosynthesis</keyword>
<dbReference type="Proteomes" id="UP000001817">
    <property type="component" value="Chromosome 3"/>
</dbReference>
<accession>Q13GN3</accession>
<dbReference type="PANTHER" id="PTHR21089:SF1">
    <property type="entry name" value="BIFUNCTIONAL 3-DEHYDROQUINATE DEHYDRATASE_SHIKIMATE DEHYDROGENASE, CHLOROPLASTIC"/>
    <property type="match status" value="1"/>
</dbReference>
<dbReference type="GO" id="GO:0019632">
    <property type="term" value="P:shikimate metabolic process"/>
    <property type="evidence" value="ECO:0007669"/>
    <property type="project" value="TreeGrafter"/>
</dbReference>
<evidence type="ECO:0000259" key="4">
    <source>
        <dbReference type="Pfam" id="PF08501"/>
    </source>
</evidence>
<dbReference type="GO" id="GO:0005829">
    <property type="term" value="C:cytosol"/>
    <property type="evidence" value="ECO:0007669"/>
    <property type="project" value="TreeGrafter"/>
</dbReference>
<evidence type="ECO:0000256" key="2">
    <source>
        <dbReference type="ARBA" id="ARBA00023002"/>
    </source>
</evidence>
<dbReference type="GO" id="GO:0050661">
    <property type="term" value="F:NADP binding"/>
    <property type="evidence" value="ECO:0007669"/>
    <property type="project" value="TreeGrafter"/>
</dbReference>
<keyword evidence="2 5" id="KW-0560">Oxidoreductase</keyword>
<dbReference type="InterPro" id="IPR013708">
    <property type="entry name" value="Shikimate_DH-bd_N"/>
</dbReference>
<dbReference type="eggNOG" id="COG0169">
    <property type="taxonomic scope" value="Bacteria"/>
</dbReference>
<dbReference type="EC" id="1.1.1.25" evidence="5"/>
<dbReference type="EMBL" id="CP000272">
    <property type="protein sequence ID" value="ABE36756.1"/>
    <property type="molecule type" value="Genomic_DNA"/>
</dbReference>
<evidence type="ECO:0000256" key="1">
    <source>
        <dbReference type="ARBA" id="ARBA00004871"/>
    </source>
</evidence>
<dbReference type="Gene3D" id="3.40.50.720">
    <property type="entry name" value="NAD(P)-binding Rossmann-like Domain"/>
    <property type="match status" value="1"/>
</dbReference>
<comment type="pathway">
    <text evidence="1">Metabolic intermediate biosynthesis; chorismate biosynthesis; chorismate from D-erythrose 4-phosphate and phosphoenolpyruvate: step 4/7.</text>
</comment>
<dbReference type="GO" id="GO:0009073">
    <property type="term" value="P:aromatic amino acid family biosynthetic process"/>
    <property type="evidence" value="ECO:0007669"/>
    <property type="project" value="UniProtKB-KW"/>
</dbReference>
<dbReference type="Gene3D" id="3.40.50.10860">
    <property type="entry name" value="Leucine Dehydrogenase, chain A, domain 1"/>
    <property type="match status" value="1"/>
</dbReference>
<dbReference type="InterPro" id="IPR022893">
    <property type="entry name" value="Shikimate_DH_fam"/>
</dbReference>
<sequence>MHEDHLITGSTRLVGIVGSPVSQVASPANFNAHFATTGADIAMIPLDIDAEAIDAFTVLLRGWKNLLGCVVTVPYKQTLVPHLDALSARSAALGAVNVIRREADGRLIGDMTDGAGFLAAAQAHGFRAAGQTALIAGAGGAGSAIAYALCEARIGHLTLGDIDRARADLLAKRLGQAFPEVEIDVGLTGASHADLLVNATPAGMDGTTAFPVPAGLLKACAPHVLVADVVTSPVMTPLLLRAQELGCRIQTGIEMAAAQMQALGAFMQVMLPDHTSAELAG</sequence>
<reference evidence="5 6" key="1">
    <citation type="journal article" date="2006" name="Proc. Natl. Acad. Sci. U.S.A.">
        <title>Burkholderia xenovorans LB400 harbors a multi-replicon, 9.73-Mbp genome shaped for versatility.</title>
        <authorList>
            <person name="Chain P.S."/>
            <person name="Denef V.J."/>
            <person name="Konstantinidis K.T."/>
            <person name="Vergez L.M."/>
            <person name="Agullo L."/>
            <person name="Reyes V.L."/>
            <person name="Hauser L."/>
            <person name="Cordova M."/>
            <person name="Gomez L."/>
            <person name="Gonzalez M."/>
            <person name="Land M."/>
            <person name="Lao V."/>
            <person name="Larimer F."/>
            <person name="LiPuma J.J."/>
            <person name="Mahenthiralingam E."/>
            <person name="Malfatti S.A."/>
            <person name="Marx C.J."/>
            <person name="Parnell J.J."/>
            <person name="Ramette A."/>
            <person name="Richardson P."/>
            <person name="Seeger M."/>
            <person name="Smith D."/>
            <person name="Spilker T."/>
            <person name="Sul W.J."/>
            <person name="Tsoi T.V."/>
            <person name="Ulrich L.E."/>
            <person name="Zhulin I.B."/>
            <person name="Tiedje J.M."/>
        </authorList>
    </citation>
    <scope>NUCLEOTIDE SEQUENCE [LARGE SCALE GENOMIC DNA]</scope>
    <source>
        <strain evidence="5 6">LB400</strain>
    </source>
</reference>
<protein>
    <submittedName>
        <fullName evidence="5">Shikimate dehydrogenase</fullName>
        <ecNumber evidence="5">1.1.1.25</ecNumber>
    </submittedName>
</protein>
<proteinExistence type="predicted"/>